<dbReference type="Gene3D" id="3.20.20.450">
    <property type="entry name" value="EAL domain"/>
    <property type="match status" value="1"/>
</dbReference>
<evidence type="ECO:0000259" key="1">
    <source>
        <dbReference type="PROSITE" id="PS50883"/>
    </source>
</evidence>
<comment type="caution">
    <text evidence="3">The sequence shown here is derived from an EMBL/GenBank/DDBJ whole genome shotgun (WGS) entry which is preliminary data.</text>
</comment>
<dbReference type="SMART" id="SM00267">
    <property type="entry name" value="GGDEF"/>
    <property type="match status" value="1"/>
</dbReference>
<dbReference type="Proteomes" id="UP000297613">
    <property type="component" value="Unassembled WGS sequence"/>
</dbReference>
<dbReference type="SUPFAM" id="SSF55073">
    <property type="entry name" value="Nucleotide cyclase"/>
    <property type="match status" value="1"/>
</dbReference>
<dbReference type="SMART" id="SM00052">
    <property type="entry name" value="EAL"/>
    <property type="match status" value="1"/>
</dbReference>
<proteinExistence type="predicted"/>
<evidence type="ECO:0000259" key="2">
    <source>
        <dbReference type="PROSITE" id="PS50887"/>
    </source>
</evidence>
<dbReference type="EMBL" id="RQGM01000007">
    <property type="protein sequence ID" value="TGL89488.1"/>
    <property type="molecule type" value="Genomic_DNA"/>
</dbReference>
<feature type="domain" description="EAL" evidence="1">
    <location>
        <begin position="308"/>
        <end position="560"/>
    </location>
</feature>
<dbReference type="CDD" id="cd01948">
    <property type="entry name" value="EAL"/>
    <property type="match status" value="1"/>
</dbReference>
<evidence type="ECO:0000313" key="3">
    <source>
        <dbReference type="EMBL" id="TGL89488.1"/>
    </source>
</evidence>
<feature type="domain" description="GGDEF" evidence="2">
    <location>
        <begin position="166"/>
        <end position="299"/>
    </location>
</feature>
<protein>
    <submittedName>
        <fullName evidence="3">Phosphodiesterase</fullName>
    </submittedName>
</protein>
<dbReference type="InterPro" id="IPR043128">
    <property type="entry name" value="Rev_trsase/Diguanyl_cyclase"/>
</dbReference>
<organism evidence="3 4">
    <name type="scientific">Leptospira yasudae</name>
    <dbReference type="NCBI Taxonomy" id="2202201"/>
    <lineage>
        <taxon>Bacteria</taxon>
        <taxon>Pseudomonadati</taxon>
        <taxon>Spirochaetota</taxon>
        <taxon>Spirochaetia</taxon>
        <taxon>Leptospirales</taxon>
        <taxon>Leptospiraceae</taxon>
        <taxon>Leptospira</taxon>
    </lineage>
</organism>
<dbReference type="Pfam" id="PF00563">
    <property type="entry name" value="EAL"/>
    <property type="match status" value="1"/>
</dbReference>
<dbReference type="PANTHER" id="PTHR33121:SF71">
    <property type="entry name" value="OXYGEN SENSOR PROTEIN DOSP"/>
    <property type="match status" value="1"/>
</dbReference>
<dbReference type="InterPro" id="IPR029787">
    <property type="entry name" value="Nucleotide_cyclase"/>
</dbReference>
<dbReference type="PROSITE" id="PS50883">
    <property type="entry name" value="EAL"/>
    <property type="match status" value="1"/>
</dbReference>
<dbReference type="Pfam" id="PF00990">
    <property type="entry name" value="GGDEF"/>
    <property type="match status" value="1"/>
</dbReference>
<dbReference type="PROSITE" id="PS50887">
    <property type="entry name" value="GGDEF"/>
    <property type="match status" value="1"/>
</dbReference>
<dbReference type="AlphaFoldDB" id="A0A6N4R089"/>
<gene>
    <name evidence="3" type="ORF">EHQ83_01810</name>
</gene>
<accession>A0A6N4R089</accession>
<name>A0A6N4R089_9LEPT</name>
<dbReference type="SUPFAM" id="SSF141868">
    <property type="entry name" value="EAL domain-like"/>
    <property type="match status" value="1"/>
</dbReference>
<dbReference type="InterPro" id="IPR035919">
    <property type="entry name" value="EAL_sf"/>
</dbReference>
<dbReference type="Gene3D" id="3.30.70.270">
    <property type="match status" value="1"/>
</dbReference>
<sequence length="567" mass="65558">MHRLGSKVTNNVQVSPLILRRAIKFCSDNSKEGIVLFSKNWELLYSNSTFDHLIQSPNFQTIYEALIAYFKTTKAIVYEKETGLSSLLLESGVIDVAYFNDMTLMLNFIIHDLEEVNAVRFLTVRQNLSVDTKESFYQDRFTGLPNKNYFLSIYSNNRIYNSNSKKEYFLFLISLSNPDSILNKEDNFYYESIALKIADRLKKYISKGDQIFRLGSERFLIATSNVDSELEAEWFAECIILLFSFPFTYREREFHLNANVGYAQFDQQVNTDLNSLRILEEAVQQSALIGPNSFYHYDRNTIEQNATRAKIELDLRKVLNRNELELAYQPILDLRQDSILSMEVLLRWNHPEKGKLMPASFISIAESSSFIKTIGEWLIWDTLKSYSTSILKDNQICISLNISAKQLNDKQIFNVLKESTDFYGISPDSIILEIIEDSFDTNLVKVNKVITLLKDFGYRFAIDDFGKGYSSLGRLQTLPVDYIKLDKVFLFNYFKSSSKTIISSLINLIQAMDKAIIVEGVENPSQHELLKELNCNFAQGYFYSYPLESSKVDEYVKSKFNQKTARN</sequence>
<dbReference type="GO" id="GO:0071111">
    <property type="term" value="F:cyclic-guanylate-specific phosphodiesterase activity"/>
    <property type="evidence" value="ECO:0007669"/>
    <property type="project" value="InterPro"/>
</dbReference>
<evidence type="ECO:0000313" key="4">
    <source>
        <dbReference type="Proteomes" id="UP000297613"/>
    </source>
</evidence>
<dbReference type="InterPro" id="IPR050706">
    <property type="entry name" value="Cyclic-di-GMP_PDE-like"/>
</dbReference>
<dbReference type="InterPro" id="IPR001633">
    <property type="entry name" value="EAL_dom"/>
</dbReference>
<dbReference type="InterPro" id="IPR000160">
    <property type="entry name" value="GGDEF_dom"/>
</dbReference>
<reference evidence="3 4" key="1">
    <citation type="journal article" date="2019" name="PLoS Negl. Trop. Dis.">
        <title>Revisiting the worldwide diversity of Leptospira species in the environment.</title>
        <authorList>
            <person name="Vincent A.T."/>
            <person name="Schiettekatte O."/>
            <person name="Bourhy P."/>
            <person name="Veyrier F.J."/>
            <person name="Picardeau M."/>
        </authorList>
    </citation>
    <scope>NUCLEOTIDE SEQUENCE [LARGE SCALE GENOMIC DNA]</scope>
    <source>
        <strain evidence="3 4">201702445</strain>
    </source>
</reference>
<dbReference type="PANTHER" id="PTHR33121">
    <property type="entry name" value="CYCLIC DI-GMP PHOSPHODIESTERASE PDEF"/>
    <property type="match status" value="1"/>
</dbReference>